<comment type="caution">
    <text evidence="2">The sequence shown here is derived from an EMBL/GenBank/DDBJ whole genome shotgun (WGS) entry which is preliminary data.</text>
</comment>
<evidence type="ECO:0000256" key="1">
    <source>
        <dbReference type="SAM" id="MobiDB-lite"/>
    </source>
</evidence>
<dbReference type="Gene3D" id="3.40.50.1820">
    <property type="entry name" value="alpha/beta hydrolase"/>
    <property type="match status" value="1"/>
</dbReference>
<accession>A0ABP0KU83</accession>
<dbReference type="PANTHER" id="PTHR12277">
    <property type="entry name" value="ALPHA/BETA HYDROLASE DOMAIN-CONTAINING PROTEIN"/>
    <property type="match status" value="1"/>
</dbReference>
<feature type="region of interest" description="Disordered" evidence="1">
    <location>
        <begin position="635"/>
        <end position="680"/>
    </location>
</feature>
<dbReference type="PANTHER" id="PTHR12277:SF197">
    <property type="entry name" value="CHROMOSOME UNDETERMINED SCAFFOLD_38, WHOLE GENOME SHOTGUN SEQUENCE"/>
    <property type="match status" value="1"/>
</dbReference>
<name>A0ABP0KU83_9DINO</name>
<dbReference type="EMBL" id="CAXAMN010010001">
    <property type="protein sequence ID" value="CAK9030446.1"/>
    <property type="molecule type" value="Genomic_DNA"/>
</dbReference>
<dbReference type="Proteomes" id="UP001642484">
    <property type="component" value="Unassembled WGS sequence"/>
</dbReference>
<dbReference type="SUPFAM" id="SSF53474">
    <property type="entry name" value="alpha/beta-Hydrolases"/>
    <property type="match status" value="1"/>
</dbReference>
<evidence type="ECO:0000313" key="3">
    <source>
        <dbReference type="Proteomes" id="UP001642484"/>
    </source>
</evidence>
<reference evidence="2 3" key="1">
    <citation type="submission" date="2024-02" db="EMBL/GenBank/DDBJ databases">
        <authorList>
            <person name="Chen Y."/>
            <person name="Shah S."/>
            <person name="Dougan E. K."/>
            <person name="Thang M."/>
            <person name="Chan C."/>
        </authorList>
    </citation>
    <scope>NUCLEOTIDE SEQUENCE [LARGE SCALE GENOMIC DNA]</scope>
</reference>
<evidence type="ECO:0008006" key="4">
    <source>
        <dbReference type="Google" id="ProtNLM"/>
    </source>
</evidence>
<dbReference type="InterPro" id="IPR029058">
    <property type="entry name" value="AB_hydrolase_fold"/>
</dbReference>
<keyword evidence="3" id="KW-1185">Reference proteome</keyword>
<evidence type="ECO:0000313" key="2">
    <source>
        <dbReference type="EMBL" id="CAK9030446.1"/>
    </source>
</evidence>
<protein>
    <recommendedName>
        <fullName evidence="4">Serine aminopeptidase S33 domain-containing protein</fullName>
    </recommendedName>
</protein>
<proteinExistence type="predicted"/>
<organism evidence="2 3">
    <name type="scientific">Durusdinium trenchii</name>
    <dbReference type="NCBI Taxonomy" id="1381693"/>
    <lineage>
        <taxon>Eukaryota</taxon>
        <taxon>Sar</taxon>
        <taxon>Alveolata</taxon>
        <taxon>Dinophyceae</taxon>
        <taxon>Suessiales</taxon>
        <taxon>Symbiodiniaceae</taxon>
        <taxon>Durusdinium</taxon>
    </lineage>
</organism>
<sequence>MLRAQVRRHPHWSKDPQQAIAFSLATLRHIGTDMGHPAVHPIAEEVAEAVGHRGLVGGFWSSDGELVGEVLQARVAANDQAPSREGYVFCFSEEFHSVQSAALRTRAGTCSDFGLIGGEQIGNGCDRTTELLTFGFLDNFNLIDLQWSSSTLQMKTAGYDLSASWTWCMNVNALHFFCSAPENEDMEKHLKNKVLPVTGGSGSSCLAAFHLDRVLCCRRPKNSAGDRQMEALSVSMKCQADKTNFVAMIDEVVLFPQGDVEARRVDARGCRTSHAAPRRERLYDLLVPDVGASLCAMWLVLNSRSTSWNLVERVIFPAPKPSYSLDSFPRELILVPREDGLQVPCLFLPFRHARFLFIYFHANAEDLGLSYSFCKILRDLFQVHVMAVEYPGYGVCPGTCDEEGVMANASAAMRFVLETLRWPKDGIKLFGRSLGTAPTIQLATRVEVGGVILVSPFTSIKELFRHQLGRLADLLSDRFKNLDSTPKITSPTLIIHGQQDALVPLEHGRLIYASITCKRMFVTPHNMSHNTSLLKDAATFILPMTHFFSLPDYTFEDLELPEWVYPSPGTCLEAASKESSFFSAARHCARPCRHAKTSWEDTVVEPISHLKAMPMRPEARSAFGQKLQSDLEDEPTITLPLGTGTVPAVSSLDIDAAPEIPEELKPEVPKRSKGSTKTQL</sequence>
<gene>
    <name evidence="2" type="ORF">CCMP2556_LOCUS17882</name>
</gene>